<accession>A0A5C6TQ50</accession>
<dbReference type="Pfam" id="PF13650">
    <property type="entry name" value="Asp_protease_2"/>
    <property type="match status" value="1"/>
</dbReference>
<dbReference type="InterPro" id="IPR034122">
    <property type="entry name" value="Retropepsin-like_bacterial"/>
</dbReference>
<dbReference type="AlphaFoldDB" id="A0A5C6TQ50"/>
<dbReference type="CDD" id="cd05483">
    <property type="entry name" value="retropepsin_like_bacteria"/>
    <property type="match status" value="1"/>
</dbReference>
<dbReference type="InterPro" id="IPR001969">
    <property type="entry name" value="Aspartic_peptidase_AS"/>
</dbReference>
<evidence type="ECO:0008006" key="4">
    <source>
        <dbReference type="Google" id="ProtNLM"/>
    </source>
</evidence>
<gene>
    <name evidence="2" type="ORF">FRZ32_01710</name>
</gene>
<sequence length="442" mass="45275">MDRMARNSGRTGMRGKLTMIAGWALMLATPLAAQAAPADFDSLFDAAGRGDIAPITHALAEAHDPDMAALLRAALAAARFDPAAAHDPALMRLAQADAEPARRRAALGIMTGAAFGSGDYATAARVGEAYADALRANGKAEEAAGADRTWRLAALLAGRPAQRVDGAVAAGSIPLTRDQAGLPRISIGVNGGAQEAVFDTGANLSVLSASTAERLGVATIEGNLEVGNGVATTVPVRVGIADRVEIAGTILRNVAFLIIDDDQLTFPGGYSIQAIVGLPVMRPLGRITAEAAGRLVVSPSAGPGGAPNLHANVNDIYVDALIDGDPVAMHVDTGATQTKLSALYAAAHPERIAGLRRGNARTASAGGRRESQIAAWEGAPLTLAGRNATMPVLPVSLPAEGPTPTSYGTIGSDLLGRFESYTIDFGAMRLELGEPRADPPRG</sequence>
<keyword evidence="3" id="KW-1185">Reference proteome</keyword>
<dbReference type="GO" id="GO:0006508">
    <property type="term" value="P:proteolysis"/>
    <property type="evidence" value="ECO:0007669"/>
    <property type="project" value="InterPro"/>
</dbReference>
<dbReference type="Gene3D" id="2.40.70.10">
    <property type="entry name" value="Acid Proteases"/>
    <property type="match status" value="2"/>
</dbReference>
<evidence type="ECO:0000256" key="1">
    <source>
        <dbReference type="SAM" id="SignalP"/>
    </source>
</evidence>
<feature type="signal peptide" evidence="1">
    <location>
        <begin position="1"/>
        <end position="35"/>
    </location>
</feature>
<keyword evidence="1" id="KW-0732">Signal</keyword>
<feature type="chain" id="PRO_5022741844" description="Peptidase A2 domain-containing protein" evidence="1">
    <location>
        <begin position="36"/>
        <end position="442"/>
    </location>
</feature>
<dbReference type="InterPro" id="IPR021109">
    <property type="entry name" value="Peptidase_aspartic_dom_sf"/>
</dbReference>
<comment type="caution">
    <text evidence="2">The sequence shown here is derived from an EMBL/GenBank/DDBJ whole genome shotgun (WGS) entry which is preliminary data.</text>
</comment>
<dbReference type="PROSITE" id="PS00141">
    <property type="entry name" value="ASP_PROTEASE"/>
    <property type="match status" value="1"/>
</dbReference>
<evidence type="ECO:0000313" key="3">
    <source>
        <dbReference type="Proteomes" id="UP000321249"/>
    </source>
</evidence>
<proteinExistence type="predicted"/>
<dbReference type="Proteomes" id="UP000321249">
    <property type="component" value="Unassembled WGS sequence"/>
</dbReference>
<evidence type="ECO:0000313" key="2">
    <source>
        <dbReference type="EMBL" id="TXC62483.1"/>
    </source>
</evidence>
<dbReference type="GO" id="GO:0004190">
    <property type="term" value="F:aspartic-type endopeptidase activity"/>
    <property type="evidence" value="ECO:0007669"/>
    <property type="project" value="InterPro"/>
</dbReference>
<dbReference type="SUPFAM" id="SSF50630">
    <property type="entry name" value="Acid proteases"/>
    <property type="match status" value="2"/>
</dbReference>
<name>A0A5C6TQ50_9SPHN</name>
<protein>
    <recommendedName>
        <fullName evidence="4">Peptidase A2 domain-containing protein</fullName>
    </recommendedName>
</protein>
<dbReference type="EMBL" id="VOQQ01000001">
    <property type="protein sequence ID" value="TXC62483.1"/>
    <property type="molecule type" value="Genomic_DNA"/>
</dbReference>
<reference evidence="2 3" key="1">
    <citation type="journal article" date="2015" name="J. Microbiol.">
        <title>Sphingosinicella ginsenosidimutans sp. nov., with ginsenoside converting activity.</title>
        <authorList>
            <person name="Kim J.K."/>
            <person name="Kang M.S."/>
            <person name="Park S.C."/>
            <person name="Kim K.M."/>
            <person name="Choi K."/>
            <person name="Yoon M.H."/>
            <person name="Im W.T."/>
        </authorList>
    </citation>
    <scope>NUCLEOTIDE SEQUENCE [LARGE SCALE GENOMIC DNA]</scope>
    <source>
        <strain evidence="2 3">BS-11</strain>
    </source>
</reference>
<organism evidence="2 3">
    <name type="scientific">Allosphingosinicella ginsenosidimutans</name>
    <dbReference type="NCBI Taxonomy" id="1176539"/>
    <lineage>
        <taxon>Bacteria</taxon>
        <taxon>Pseudomonadati</taxon>
        <taxon>Pseudomonadota</taxon>
        <taxon>Alphaproteobacteria</taxon>
        <taxon>Sphingomonadales</taxon>
        <taxon>Sphingomonadaceae</taxon>
        <taxon>Allosphingosinicella</taxon>
    </lineage>
</organism>